<dbReference type="InterPro" id="IPR017501">
    <property type="entry name" value="Phage_infect_YhgE_C"/>
</dbReference>
<evidence type="ECO:0000313" key="10">
    <source>
        <dbReference type="Proteomes" id="UP000766698"/>
    </source>
</evidence>
<evidence type="ECO:0000256" key="1">
    <source>
        <dbReference type="ARBA" id="ARBA00004141"/>
    </source>
</evidence>
<feature type="transmembrane region" description="Helical" evidence="7">
    <location>
        <begin position="580"/>
        <end position="603"/>
    </location>
</feature>
<proteinExistence type="predicted"/>
<feature type="transmembrane region" description="Helical" evidence="7">
    <location>
        <begin position="638"/>
        <end position="658"/>
    </location>
</feature>
<dbReference type="PANTHER" id="PTHR43077">
    <property type="entry name" value="TRANSPORT PERMEASE YVFS-RELATED"/>
    <property type="match status" value="1"/>
</dbReference>
<accession>A0ABR6EGU6</accession>
<dbReference type="Proteomes" id="UP000766698">
    <property type="component" value="Unassembled WGS sequence"/>
</dbReference>
<feature type="region of interest" description="Disordered" evidence="6">
    <location>
        <begin position="323"/>
        <end position="364"/>
    </location>
</feature>
<evidence type="ECO:0000256" key="6">
    <source>
        <dbReference type="SAM" id="MobiDB-lite"/>
    </source>
</evidence>
<dbReference type="Gene3D" id="3.40.1710.10">
    <property type="entry name" value="abc type-2 transporter like domain"/>
    <property type="match status" value="1"/>
</dbReference>
<dbReference type="PANTHER" id="PTHR43077:SF5">
    <property type="entry name" value="PHAGE INFECTION PROTEIN"/>
    <property type="match status" value="1"/>
</dbReference>
<evidence type="ECO:0000259" key="8">
    <source>
        <dbReference type="Pfam" id="PF12698"/>
    </source>
</evidence>
<sequence>MRSPRLAALELKRFGRGKLPRAAMAAMLLIPLLYGALYLWSFWNPYDRLDRIPVALVNEDRGTTVKEDDGDRRRITAGDDIVEGLRDSDTFDWREVDAAEAERGVADGTYYLSLTIPDDFSAKVASSSGDDPETGALRVHTNDSNNYIVGQISRTVFSEVRASASTRTSGGFYDRIFISFSSLHKATSDAADGAKELDDGLGKAKDGSGELADGSAKAKQGSADLKQGVGDLHRGSARLVEGTGKLTEGTKQLVDEVNKRTKQLEPLAKPKAGEDIATVAGEVADGAATARRVVAALPRDSQESARLGRRAADGSAKVYSAVCERPGGLPAPGEGTAPGSDGDGGGEAAGPDDSATRSVSPADGVDCAEFKRNVDEGRKAAELAETVSKHVRENGGNLDSLQRDLAKLERTAREIEKRAPNLGAELDKAVRDANALHRGAQSIDKGMRQLNTGLASAAGGAGRLDSGLADISSGARSLDGGLFKLADGSGELSKGLRDGAEKIPDYDKKDREERSEVMADPIRLVTENSNAAANYGTGFAPYFIPLSLWVGAMVCYMLLAPLNRRALAAGAPAWRTALAGLLPVAAIGVAQVLTLMAVLRYGLGLEMDRAAGTVGFLLLVTVCFAAIIQWLNAKFGPAGRILVLAVLMLQLTSAGGTYPVETSPGFFNAIHPFLPMSHVVAALRVLITGGDLGAVWQACGVLVAFTVGALALTALTARRSAVWTMKRLHPELSL</sequence>
<comment type="caution">
    <text evidence="9">The sequence shown here is derived from an EMBL/GenBank/DDBJ whole genome shotgun (WGS) entry which is preliminary data.</text>
</comment>
<dbReference type="InterPro" id="IPR051328">
    <property type="entry name" value="T7SS_ABC-Transporter"/>
</dbReference>
<feature type="coiled-coil region" evidence="5">
    <location>
        <begin position="391"/>
        <end position="425"/>
    </location>
</feature>
<dbReference type="InterPro" id="IPR013525">
    <property type="entry name" value="ABC2_TM"/>
</dbReference>
<dbReference type="NCBIfam" id="TIGR03061">
    <property type="entry name" value="pip_yhgE_Nterm"/>
    <property type="match status" value="1"/>
</dbReference>
<reference evidence="10" key="1">
    <citation type="journal article" date="2020" name="Syst. Appl. Microbiol.">
        <title>Streptomyces alkaliterrae sp. nov., isolated from an alkaline soil, and emended descriptions of Streptomyces alkaliphilus, Streptomyces calidiresistens and Streptomyces durbertensis.</title>
        <authorList>
            <person name="Swiecimska M."/>
            <person name="Golinska P."/>
            <person name="Nouioui I."/>
            <person name="Wypij M."/>
            <person name="Rai M."/>
            <person name="Sangal V."/>
            <person name="Goodfellow M."/>
        </authorList>
    </citation>
    <scope>NUCLEOTIDE SEQUENCE [LARGE SCALE GENOMIC DNA]</scope>
    <source>
        <strain evidence="10">DSM 104538</strain>
    </source>
</reference>
<gene>
    <name evidence="9" type="ORF">GL263_13390</name>
</gene>
<feature type="domain" description="ABC-2 type transporter transmembrane" evidence="8">
    <location>
        <begin position="526"/>
        <end position="715"/>
    </location>
</feature>
<evidence type="ECO:0000256" key="2">
    <source>
        <dbReference type="ARBA" id="ARBA00022692"/>
    </source>
</evidence>
<organism evidence="9 10">
    <name type="scientific">Streptomyces durbertensis</name>
    <dbReference type="NCBI Taxonomy" id="2448886"/>
    <lineage>
        <taxon>Bacteria</taxon>
        <taxon>Bacillati</taxon>
        <taxon>Actinomycetota</taxon>
        <taxon>Actinomycetes</taxon>
        <taxon>Kitasatosporales</taxon>
        <taxon>Streptomycetaceae</taxon>
        <taxon>Streptomyces</taxon>
    </lineage>
</organism>
<keyword evidence="4 7" id="KW-0472">Membrane</keyword>
<keyword evidence="5" id="KW-0175">Coiled coil</keyword>
<feature type="transmembrane region" description="Helical" evidence="7">
    <location>
        <begin position="539"/>
        <end position="559"/>
    </location>
</feature>
<keyword evidence="2 7" id="KW-0812">Transmembrane</keyword>
<keyword evidence="3 7" id="KW-1133">Transmembrane helix</keyword>
<evidence type="ECO:0000256" key="3">
    <source>
        <dbReference type="ARBA" id="ARBA00022989"/>
    </source>
</evidence>
<dbReference type="EMBL" id="WMLF01000169">
    <property type="protein sequence ID" value="MBB1244551.1"/>
    <property type="molecule type" value="Genomic_DNA"/>
</dbReference>
<feature type="transmembrane region" description="Helical" evidence="7">
    <location>
        <begin position="21"/>
        <end position="43"/>
    </location>
</feature>
<keyword evidence="10" id="KW-1185">Reference proteome</keyword>
<feature type="region of interest" description="Disordered" evidence="6">
    <location>
        <begin position="200"/>
        <end position="229"/>
    </location>
</feature>
<dbReference type="Pfam" id="PF12698">
    <property type="entry name" value="ABC2_membrane_3"/>
    <property type="match status" value="2"/>
</dbReference>
<evidence type="ECO:0000256" key="5">
    <source>
        <dbReference type="SAM" id="Coils"/>
    </source>
</evidence>
<evidence type="ECO:0000256" key="4">
    <source>
        <dbReference type="ARBA" id="ARBA00023136"/>
    </source>
</evidence>
<protein>
    <submittedName>
        <fullName evidence="9">YhgE/Pip domain-containing protein</fullName>
    </submittedName>
</protein>
<feature type="transmembrane region" description="Helical" evidence="7">
    <location>
        <begin position="609"/>
        <end position="631"/>
    </location>
</feature>
<evidence type="ECO:0000256" key="7">
    <source>
        <dbReference type="SAM" id="Phobius"/>
    </source>
</evidence>
<evidence type="ECO:0000313" key="9">
    <source>
        <dbReference type="EMBL" id="MBB1244551.1"/>
    </source>
</evidence>
<feature type="domain" description="ABC-2 type transporter transmembrane" evidence="8">
    <location>
        <begin position="26"/>
        <end position="158"/>
    </location>
</feature>
<dbReference type="InterPro" id="IPR017500">
    <property type="entry name" value="Phage_infect_YhgE_N"/>
</dbReference>
<dbReference type="NCBIfam" id="TIGR03062">
    <property type="entry name" value="pip_yhgE_Cterm"/>
    <property type="match status" value="1"/>
</dbReference>
<name>A0ABR6EGU6_9ACTN</name>
<dbReference type="RefSeq" id="WP_182855914.1">
    <property type="nucleotide sequence ID" value="NZ_WMLF01000169.1"/>
</dbReference>
<comment type="subcellular location">
    <subcellularLocation>
        <location evidence="1">Membrane</location>
        <topology evidence="1">Multi-pass membrane protein</topology>
    </subcellularLocation>
</comment>
<feature type="transmembrane region" description="Helical" evidence="7">
    <location>
        <begin position="694"/>
        <end position="717"/>
    </location>
</feature>